<dbReference type="OrthoDB" id="5367275at2759"/>
<evidence type="ECO:0000313" key="3">
    <source>
        <dbReference type="EMBL" id="PSS28099.1"/>
    </source>
</evidence>
<feature type="compositionally biased region" description="Basic and acidic residues" evidence="1">
    <location>
        <begin position="113"/>
        <end position="136"/>
    </location>
</feature>
<dbReference type="RefSeq" id="XP_024725624.1">
    <property type="nucleotide sequence ID" value="XM_024869044.1"/>
</dbReference>
<protein>
    <submittedName>
        <fullName evidence="3">Uncharacterized protein</fullName>
    </submittedName>
</protein>
<reference evidence="3 4" key="1">
    <citation type="journal article" date="2018" name="New Phytol.">
        <title>Comparative genomics and transcriptomics depict ericoid mycorrhizal fungi as versatile saprotrophs and plant mutualists.</title>
        <authorList>
            <person name="Martino E."/>
            <person name="Morin E."/>
            <person name="Grelet G.A."/>
            <person name="Kuo A."/>
            <person name="Kohler A."/>
            <person name="Daghino S."/>
            <person name="Barry K.W."/>
            <person name="Cichocki N."/>
            <person name="Clum A."/>
            <person name="Dockter R.B."/>
            <person name="Hainaut M."/>
            <person name="Kuo R.C."/>
            <person name="LaButti K."/>
            <person name="Lindahl B.D."/>
            <person name="Lindquist E.A."/>
            <person name="Lipzen A."/>
            <person name="Khouja H.R."/>
            <person name="Magnuson J."/>
            <person name="Murat C."/>
            <person name="Ohm R.A."/>
            <person name="Singer S.W."/>
            <person name="Spatafora J.W."/>
            <person name="Wang M."/>
            <person name="Veneault-Fourrey C."/>
            <person name="Henrissat B."/>
            <person name="Grigoriev I.V."/>
            <person name="Martin F.M."/>
            <person name="Perotto S."/>
        </authorList>
    </citation>
    <scope>NUCLEOTIDE SEQUENCE [LARGE SCALE GENOMIC DNA]</scope>
    <source>
        <strain evidence="3 4">ATCC 22711</strain>
    </source>
</reference>
<dbReference type="EMBL" id="KZ679006">
    <property type="protein sequence ID" value="PSS28099.1"/>
    <property type="molecule type" value="Genomic_DNA"/>
</dbReference>
<keyword evidence="4" id="KW-1185">Reference proteome</keyword>
<feature type="compositionally biased region" description="Basic residues" evidence="1">
    <location>
        <begin position="102"/>
        <end position="111"/>
    </location>
</feature>
<sequence>MLLTSGQVSVAISSFVVFLFTSALFLSGYVIQQQTVRDIRAAIRPQPTPTQARMYLPTQFASKPTPAQREGGEEAVINIKHDGDPRYFDEAASSEDQNTPATRRRKGKGTNKKQSEDVVRGDEADQKPMMKMEEVRPVQADNLYDLAPGSKPIGESEKSREQKPISRAERRRRIKEQILAAGEGEGFKGYRRRMW</sequence>
<keyword evidence="2" id="KW-0472">Membrane</keyword>
<gene>
    <name evidence="3" type="ORF">M430DRAFT_63278</name>
</gene>
<keyword evidence="2" id="KW-0812">Transmembrane</keyword>
<dbReference type="GeneID" id="36577125"/>
<feature type="transmembrane region" description="Helical" evidence="2">
    <location>
        <begin position="12"/>
        <end position="31"/>
    </location>
</feature>
<dbReference type="Proteomes" id="UP000241818">
    <property type="component" value="Unassembled WGS sequence"/>
</dbReference>
<accession>A0A2T3BFE8</accession>
<evidence type="ECO:0000256" key="2">
    <source>
        <dbReference type="SAM" id="Phobius"/>
    </source>
</evidence>
<name>A0A2T3BFE8_AMORE</name>
<feature type="compositionally biased region" description="Basic and acidic residues" evidence="1">
    <location>
        <begin position="154"/>
        <end position="168"/>
    </location>
</feature>
<evidence type="ECO:0000256" key="1">
    <source>
        <dbReference type="SAM" id="MobiDB-lite"/>
    </source>
</evidence>
<dbReference type="InParanoid" id="A0A2T3BFE8"/>
<feature type="region of interest" description="Disordered" evidence="1">
    <location>
        <begin position="84"/>
        <end position="173"/>
    </location>
</feature>
<proteinExistence type="predicted"/>
<organism evidence="3 4">
    <name type="scientific">Amorphotheca resinae ATCC 22711</name>
    <dbReference type="NCBI Taxonomy" id="857342"/>
    <lineage>
        <taxon>Eukaryota</taxon>
        <taxon>Fungi</taxon>
        <taxon>Dikarya</taxon>
        <taxon>Ascomycota</taxon>
        <taxon>Pezizomycotina</taxon>
        <taxon>Leotiomycetes</taxon>
        <taxon>Helotiales</taxon>
        <taxon>Amorphothecaceae</taxon>
        <taxon>Amorphotheca</taxon>
    </lineage>
</organism>
<dbReference type="AlphaFoldDB" id="A0A2T3BFE8"/>
<keyword evidence="2" id="KW-1133">Transmembrane helix</keyword>
<evidence type="ECO:0000313" key="4">
    <source>
        <dbReference type="Proteomes" id="UP000241818"/>
    </source>
</evidence>